<evidence type="ECO:0000256" key="7">
    <source>
        <dbReference type="PROSITE-ProRule" id="PRU00042"/>
    </source>
</evidence>
<keyword evidence="10" id="KW-1185">Reference proteome</keyword>
<evidence type="ECO:0000313" key="9">
    <source>
        <dbReference type="EMBL" id="RMZ94733.1"/>
    </source>
</evidence>
<comment type="subcellular location">
    <subcellularLocation>
        <location evidence="1">Nucleus</location>
    </subcellularLocation>
</comment>
<comment type="caution">
    <text evidence="9">The sequence shown here is derived from an EMBL/GenBank/DDBJ whole genome shotgun (WGS) entry which is preliminary data.</text>
</comment>
<protein>
    <submittedName>
        <fullName evidence="9">RB-associated KRAB zinc finger isoform X1</fullName>
    </submittedName>
</protein>
<dbReference type="PANTHER" id="PTHR24376">
    <property type="entry name" value="ZINC FINGER PROTEIN"/>
    <property type="match status" value="1"/>
</dbReference>
<proteinExistence type="predicted"/>
<dbReference type="InterPro" id="IPR013087">
    <property type="entry name" value="Znf_C2H2_type"/>
</dbReference>
<evidence type="ECO:0000256" key="5">
    <source>
        <dbReference type="ARBA" id="ARBA00022833"/>
    </source>
</evidence>
<dbReference type="STRING" id="10195.A0A3M7P6T9"/>
<sequence>MINKDVMQKLDLFNSKYKCIICRKRLRYKADEIIHSQIIHNPANPKNMCPYCHKMFQSCHKLRIHLMKIHLNEKPYRCRLCSKKFVQFVHLKKHCKKHVRTQMPFCSMIDYENSTIEHPTSNNWRKKEKNFVQFFIVVGNSVKKCKECCANFVSDSEYLVHIWTEHMKSNCLICWQCRCTFSSVQDLTLHLGEHLQEKNFKCSLCSSRDKCIFFGTLEKAKDHYVKVHLQSKHSPLFKLVCCVCDQFIDESNINSHYKQCSVKAKPTFYCAQCSFTFEDPQLYELHKSQHRFLQEQMLPFNTSYLIDSIISPHVSYGNRSVNGLKIDDIALKILSMKQKKIDFEREETLVQYSPFLIHPNEHNSICHPNKLSRLSNDPSD</sequence>
<dbReference type="InterPro" id="IPR036236">
    <property type="entry name" value="Znf_C2H2_sf"/>
</dbReference>
<evidence type="ECO:0000256" key="3">
    <source>
        <dbReference type="ARBA" id="ARBA00022737"/>
    </source>
</evidence>
<name>A0A3M7P6T9_BRAPC</name>
<dbReference type="PANTHER" id="PTHR24376:SF216">
    <property type="entry name" value="ZINC FINGER PROTEIN 420-LIKE"/>
    <property type="match status" value="1"/>
</dbReference>
<dbReference type="GO" id="GO:0000978">
    <property type="term" value="F:RNA polymerase II cis-regulatory region sequence-specific DNA binding"/>
    <property type="evidence" value="ECO:0007669"/>
    <property type="project" value="TreeGrafter"/>
</dbReference>
<keyword evidence="6" id="KW-0539">Nucleus</keyword>
<dbReference type="Gene3D" id="3.30.160.60">
    <property type="entry name" value="Classic Zinc Finger"/>
    <property type="match status" value="3"/>
</dbReference>
<dbReference type="PROSITE" id="PS50157">
    <property type="entry name" value="ZINC_FINGER_C2H2_2"/>
    <property type="match status" value="4"/>
</dbReference>
<evidence type="ECO:0000313" key="10">
    <source>
        <dbReference type="Proteomes" id="UP000276133"/>
    </source>
</evidence>
<keyword evidence="2" id="KW-0479">Metal-binding</keyword>
<evidence type="ECO:0000259" key="8">
    <source>
        <dbReference type="PROSITE" id="PS50157"/>
    </source>
</evidence>
<evidence type="ECO:0000256" key="1">
    <source>
        <dbReference type="ARBA" id="ARBA00004123"/>
    </source>
</evidence>
<feature type="domain" description="C2H2-type" evidence="8">
    <location>
        <begin position="47"/>
        <end position="75"/>
    </location>
</feature>
<evidence type="ECO:0000256" key="2">
    <source>
        <dbReference type="ARBA" id="ARBA00022723"/>
    </source>
</evidence>
<accession>A0A3M7P6T9</accession>
<reference evidence="9 10" key="1">
    <citation type="journal article" date="2018" name="Sci. Rep.">
        <title>Genomic signatures of local adaptation to the degree of environmental predictability in rotifers.</title>
        <authorList>
            <person name="Franch-Gras L."/>
            <person name="Hahn C."/>
            <person name="Garcia-Roger E.M."/>
            <person name="Carmona M.J."/>
            <person name="Serra M."/>
            <person name="Gomez A."/>
        </authorList>
    </citation>
    <scope>NUCLEOTIDE SEQUENCE [LARGE SCALE GENOMIC DNA]</scope>
    <source>
        <strain evidence="9">HYR1</strain>
    </source>
</reference>
<dbReference type="Proteomes" id="UP000276133">
    <property type="component" value="Unassembled WGS sequence"/>
</dbReference>
<feature type="domain" description="C2H2-type" evidence="8">
    <location>
        <begin position="17"/>
        <end position="45"/>
    </location>
</feature>
<gene>
    <name evidence="9" type="ORF">BpHYR1_023518</name>
</gene>
<dbReference type="SUPFAM" id="SSF57667">
    <property type="entry name" value="beta-beta-alpha zinc fingers"/>
    <property type="match status" value="2"/>
</dbReference>
<dbReference type="GO" id="GO:0001228">
    <property type="term" value="F:DNA-binding transcription activator activity, RNA polymerase II-specific"/>
    <property type="evidence" value="ECO:0007669"/>
    <property type="project" value="TreeGrafter"/>
</dbReference>
<dbReference type="GO" id="GO:0005634">
    <property type="term" value="C:nucleus"/>
    <property type="evidence" value="ECO:0007669"/>
    <property type="project" value="UniProtKB-SubCell"/>
</dbReference>
<dbReference type="GO" id="GO:0008270">
    <property type="term" value="F:zinc ion binding"/>
    <property type="evidence" value="ECO:0007669"/>
    <property type="project" value="UniProtKB-KW"/>
</dbReference>
<dbReference type="EMBL" id="REGN01012843">
    <property type="protein sequence ID" value="RMZ94733.1"/>
    <property type="molecule type" value="Genomic_DNA"/>
</dbReference>
<keyword evidence="3" id="KW-0677">Repeat</keyword>
<dbReference type="SMART" id="SM00355">
    <property type="entry name" value="ZnF_C2H2"/>
    <property type="match status" value="7"/>
</dbReference>
<dbReference type="PROSITE" id="PS00028">
    <property type="entry name" value="ZINC_FINGER_C2H2_1"/>
    <property type="match status" value="6"/>
</dbReference>
<evidence type="ECO:0000256" key="4">
    <source>
        <dbReference type="ARBA" id="ARBA00022771"/>
    </source>
</evidence>
<dbReference type="OrthoDB" id="8922241at2759"/>
<keyword evidence="5" id="KW-0862">Zinc</keyword>
<feature type="domain" description="C2H2-type" evidence="8">
    <location>
        <begin position="172"/>
        <end position="199"/>
    </location>
</feature>
<feature type="domain" description="C2H2-type" evidence="8">
    <location>
        <begin position="76"/>
        <end position="103"/>
    </location>
</feature>
<keyword evidence="4 7" id="KW-0863">Zinc-finger</keyword>
<dbReference type="AlphaFoldDB" id="A0A3M7P6T9"/>
<organism evidence="9 10">
    <name type="scientific">Brachionus plicatilis</name>
    <name type="common">Marine rotifer</name>
    <name type="synonym">Brachionus muelleri</name>
    <dbReference type="NCBI Taxonomy" id="10195"/>
    <lineage>
        <taxon>Eukaryota</taxon>
        <taxon>Metazoa</taxon>
        <taxon>Spiralia</taxon>
        <taxon>Gnathifera</taxon>
        <taxon>Rotifera</taxon>
        <taxon>Eurotatoria</taxon>
        <taxon>Monogononta</taxon>
        <taxon>Pseudotrocha</taxon>
        <taxon>Ploima</taxon>
        <taxon>Brachionidae</taxon>
        <taxon>Brachionus</taxon>
    </lineage>
</organism>
<evidence type="ECO:0000256" key="6">
    <source>
        <dbReference type="ARBA" id="ARBA00023242"/>
    </source>
</evidence>